<reference evidence="2 3" key="1">
    <citation type="submission" date="2018-11" db="EMBL/GenBank/DDBJ databases">
        <authorList>
            <consortium name="Pathogen Informatics"/>
        </authorList>
    </citation>
    <scope>NUCLEOTIDE SEQUENCE [LARGE SCALE GENOMIC DNA]</scope>
</reference>
<protein>
    <submittedName>
        <fullName evidence="2">Uncharacterized protein</fullName>
    </submittedName>
</protein>
<feature type="transmembrane region" description="Helical" evidence="1">
    <location>
        <begin position="33"/>
        <end position="51"/>
    </location>
</feature>
<organism evidence="2 3">
    <name type="scientific">Strongylus vulgaris</name>
    <name type="common">Blood worm</name>
    <dbReference type="NCBI Taxonomy" id="40348"/>
    <lineage>
        <taxon>Eukaryota</taxon>
        <taxon>Metazoa</taxon>
        <taxon>Ecdysozoa</taxon>
        <taxon>Nematoda</taxon>
        <taxon>Chromadorea</taxon>
        <taxon>Rhabditida</taxon>
        <taxon>Rhabditina</taxon>
        <taxon>Rhabditomorpha</taxon>
        <taxon>Strongyloidea</taxon>
        <taxon>Strongylidae</taxon>
        <taxon>Strongylus</taxon>
    </lineage>
</organism>
<dbReference type="Proteomes" id="UP000270094">
    <property type="component" value="Unassembled WGS sequence"/>
</dbReference>
<keyword evidence="1" id="KW-1133">Transmembrane helix</keyword>
<evidence type="ECO:0000256" key="1">
    <source>
        <dbReference type="SAM" id="Phobius"/>
    </source>
</evidence>
<dbReference type="EMBL" id="UYYB01121333">
    <property type="protein sequence ID" value="VDM83144.1"/>
    <property type="molecule type" value="Genomic_DNA"/>
</dbReference>
<sequence>MCEEEWAQYEIIPGPLTAYHNYRFWWMFITRNALDRILPFFVLVAMNYLIIRVCVVDIEHVCEGSYYLTHSFGKHLTTF</sequence>
<accession>A0A3P7JW69</accession>
<evidence type="ECO:0000313" key="3">
    <source>
        <dbReference type="Proteomes" id="UP000270094"/>
    </source>
</evidence>
<name>A0A3P7JW69_STRVU</name>
<proteinExistence type="predicted"/>
<keyword evidence="3" id="KW-1185">Reference proteome</keyword>
<dbReference type="AlphaFoldDB" id="A0A3P7JW69"/>
<gene>
    <name evidence="2" type="ORF">SVUK_LOCUS18142</name>
</gene>
<dbReference type="OrthoDB" id="5852618at2759"/>
<evidence type="ECO:0000313" key="2">
    <source>
        <dbReference type="EMBL" id="VDM83144.1"/>
    </source>
</evidence>
<keyword evidence="1" id="KW-0812">Transmembrane</keyword>
<keyword evidence="1" id="KW-0472">Membrane</keyword>